<gene>
    <name evidence="4" type="primary">rpsO</name>
    <name evidence="8" type="ORF">A2538_02415</name>
</gene>
<protein>
    <recommendedName>
        <fullName evidence="4">Small ribosomal subunit protein uS15</fullName>
    </recommendedName>
</protein>
<reference evidence="8 9" key="1">
    <citation type="journal article" date="2016" name="Nat. Commun.">
        <title>Thousands of microbial genomes shed light on interconnected biogeochemical processes in an aquifer system.</title>
        <authorList>
            <person name="Anantharaman K."/>
            <person name="Brown C.T."/>
            <person name="Hug L.A."/>
            <person name="Sharon I."/>
            <person name="Castelle C.J."/>
            <person name="Probst A.J."/>
            <person name="Thomas B.C."/>
            <person name="Singh A."/>
            <person name="Wilkins M.J."/>
            <person name="Karaoz U."/>
            <person name="Brodie E.L."/>
            <person name="Williams K.H."/>
            <person name="Hubbard S.S."/>
            <person name="Banfield J.F."/>
        </authorList>
    </citation>
    <scope>NUCLEOTIDE SEQUENCE [LARGE SCALE GENOMIC DNA]</scope>
</reference>
<keyword evidence="4 6" id="KW-0694">RNA-binding</keyword>
<proteinExistence type="inferred from homology"/>
<dbReference type="CDD" id="cd00353">
    <property type="entry name" value="Ribosomal_S15p_S13e"/>
    <property type="match status" value="1"/>
</dbReference>
<comment type="function">
    <text evidence="4">Forms an intersubunit bridge (bridge B4) with the 23S rRNA of the 50S subunit in the ribosome.</text>
</comment>
<dbReference type="PROSITE" id="PS00362">
    <property type="entry name" value="RIBOSOMAL_S15"/>
    <property type="match status" value="1"/>
</dbReference>
<dbReference type="SUPFAM" id="SSF47060">
    <property type="entry name" value="S15/NS1 RNA-binding domain"/>
    <property type="match status" value="1"/>
</dbReference>
<dbReference type="Proteomes" id="UP000178254">
    <property type="component" value="Unassembled WGS sequence"/>
</dbReference>
<dbReference type="GO" id="GO:0006412">
    <property type="term" value="P:translation"/>
    <property type="evidence" value="ECO:0007669"/>
    <property type="project" value="UniProtKB-UniRule"/>
</dbReference>
<comment type="caution">
    <text evidence="8">The sequence shown here is derived from an EMBL/GenBank/DDBJ whole genome shotgun (WGS) entry which is preliminary data.</text>
</comment>
<dbReference type="FunFam" id="1.10.287.10:FF:000002">
    <property type="entry name" value="30S ribosomal protein S15"/>
    <property type="match status" value="1"/>
</dbReference>
<organism evidence="8 9">
    <name type="scientific">Candidatus Magasanikbacteria bacterium RIFOXYD2_FULL_41_14</name>
    <dbReference type="NCBI Taxonomy" id="1798709"/>
    <lineage>
        <taxon>Bacteria</taxon>
        <taxon>Candidatus Magasanikiibacteriota</taxon>
    </lineage>
</organism>
<evidence type="ECO:0000256" key="5">
    <source>
        <dbReference type="RuleBase" id="RU003919"/>
    </source>
</evidence>
<dbReference type="EMBL" id="MFRE01000022">
    <property type="protein sequence ID" value="OGH93716.1"/>
    <property type="molecule type" value="Genomic_DNA"/>
</dbReference>
<evidence type="ECO:0000256" key="7">
    <source>
        <dbReference type="SAM" id="MobiDB-lite"/>
    </source>
</evidence>
<evidence type="ECO:0000313" key="8">
    <source>
        <dbReference type="EMBL" id="OGH93716.1"/>
    </source>
</evidence>
<sequence>MLNPKKKQSVIKKYQTHEGDTGSSEVQIAILTAEIEELIEHLKGHPKDHSSRRGLLRKVSARRRLMRYLKKENAESFEEISKKLKIKQARKVTKPGATLVDEKLDEESELIDEDEPSE</sequence>
<dbReference type="GO" id="GO:0003735">
    <property type="term" value="F:structural constituent of ribosome"/>
    <property type="evidence" value="ECO:0007669"/>
    <property type="project" value="InterPro"/>
</dbReference>
<accession>A0A1F6PC24</accession>
<evidence type="ECO:0000313" key="9">
    <source>
        <dbReference type="Proteomes" id="UP000178254"/>
    </source>
</evidence>
<dbReference type="InterPro" id="IPR009068">
    <property type="entry name" value="uS15_NS1_RNA-bd_sf"/>
</dbReference>
<dbReference type="PANTHER" id="PTHR23321">
    <property type="entry name" value="RIBOSOMAL PROTEIN S15, BACTERIAL AND ORGANELLAR"/>
    <property type="match status" value="1"/>
</dbReference>
<dbReference type="InterPro" id="IPR000589">
    <property type="entry name" value="Ribosomal_uS15"/>
</dbReference>
<dbReference type="GO" id="GO:0019843">
    <property type="term" value="F:rRNA binding"/>
    <property type="evidence" value="ECO:0007669"/>
    <property type="project" value="UniProtKB-UniRule"/>
</dbReference>
<evidence type="ECO:0000256" key="1">
    <source>
        <dbReference type="ARBA" id="ARBA00022980"/>
    </source>
</evidence>
<feature type="compositionally biased region" description="Basic residues" evidence="7">
    <location>
        <begin position="1"/>
        <end position="10"/>
    </location>
</feature>
<comment type="function">
    <text evidence="4 6">One of the primary rRNA binding proteins, it binds directly to 16S rRNA where it helps nucleate assembly of the platform of the 30S subunit by binding and bridging several RNA helices of the 16S rRNA.</text>
</comment>
<keyword evidence="1 4" id="KW-0689">Ribosomal protein</keyword>
<evidence type="ECO:0000256" key="6">
    <source>
        <dbReference type="RuleBase" id="RU004524"/>
    </source>
</evidence>
<evidence type="ECO:0000256" key="4">
    <source>
        <dbReference type="HAMAP-Rule" id="MF_01343"/>
    </source>
</evidence>
<dbReference type="NCBIfam" id="TIGR00952">
    <property type="entry name" value="S15_bact"/>
    <property type="match status" value="1"/>
</dbReference>
<dbReference type="Gene3D" id="6.10.250.3130">
    <property type="match status" value="1"/>
</dbReference>
<dbReference type="Gene3D" id="1.10.287.10">
    <property type="entry name" value="S15/NS1, RNA-binding"/>
    <property type="match status" value="1"/>
</dbReference>
<dbReference type="AlphaFoldDB" id="A0A1F6PC24"/>
<dbReference type="STRING" id="1798709.A2538_02415"/>
<dbReference type="Pfam" id="PF00312">
    <property type="entry name" value="Ribosomal_S15"/>
    <property type="match status" value="1"/>
</dbReference>
<name>A0A1F6PC24_9BACT</name>
<feature type="compositionally biased region" description="Acidic residues" evidence="7">
    <location>
        <begin position="103"/>
        <end position="118"/>
    </location>
</feature>
<keyword evidence="2 4" id="KW-0687">Ribonucleoprotein</keyword>
<dbReference type="HAMAP" id="MF_01343_B">
    <property type="entry name" value="Ribosomal_uS15_B"/>
    <property type="match status" value="1"/>
</dbReference>
<dbReference type="PANTHER" id="PTHR23321:SF26">
    <property type="entry name" value="SMALL RIBOSOMAL SUBUNIT PROTEIN US15M"/>
    <property type="match status" value="1"/>
</dbReference>
<comment type="similarity">
    <text evidence="4 5">Belongs to the universal ribosomal protein uS15 family.</text>
</comment>
<dbReference type="GO" id="GO:0022627">
    <property type="term" value="C:cytosolic small ribosomal subunit"/>
    <property type="evidence" value="ECO:0007669"/>
    <property type="project" value="TreeGrafter"/>
</dbReference>
<evidence type="ECO:0000256" key="2">
    <source>
        <dbReference type="ARBA" id="ARBA00023274"/>
    </source>
</evidence>
<feature type="region of interest" description="Disordered" evidence="7">
    <location>
        <begin position="94"/>
        <end position="118"/>
    </location>
</feature>
<dbReference type="SMART" id="SM01387">
    <property type="entry name" value="Ribosomal_S15"/>
    <property type="match status" value="1"/>
</dbReference>
<comment type="subunit">
    <text evidence="3 4">Part of the 30S ribosomal subunit. Forms a bridge to the 50S subunit in the 70S ribosome, contacting the 23S rRNA.</text>
</comment>
<keyword evidence="4 6" id="KW-0699">rRNA-binding</keyword>
<feature type="region of interest" description="Disordered" evidence="7">
    <location>
        <begin position="1"/>
        <end position="23"/>
    </location>
</feature>
<dbReference type="InterPro" id="IPR005290">
    <property type="entry name" value="Ribosomal_uS15_bac-type"/>
</dbReference>
<evidence type="ECO:0000256" key="3">
    <source>
        <dbReference type="ARBA" id="ARBA00064542"/>
    </source>
</evidence>